<evidence type="ECO:0000313" key="2">
    <source>
        <dbReference type="EMBL" id="OWT58251.1"/>
    </source>
</evidence>
<organism evidence="2 3">
    <name type="scientific">Candidimonas nitroreducens</name>
    <dbReference type="NCBI Taxonomy" id="683354"/>
    <lineage>
        <taxon>Bacteria</taxon>
        <taxon>Pseudomonadati</taxon>
        <taxon>Pseudomonadota</taxon>
        <taxon>Betaproteobacteria</taxon>
        <taxon>Burkholderiales</taxon>
        <taxon>Alcaligenaceae</taxon>
        <taxon>Candidimonas</taxon>
    </lineage>
</organism>
<accession>A0A225MF93</accession>
<evidence type="ECO:0000259" key="1">
    <source>
        <dbReference type="Pfam" id="PF12697"/>
    </source>
</evidence>
<dbReference type="PANTHER" id="PTHR42886">
    <property type="entry name" value="RE40534P-RELATED"/>
    <property type="match status" value="1"/>
</dbReference>
<protein>
    <submittedName>
        <fullName evidence="2">Alpha/beta hydrolase</fullName>
    </submittedName>
</protein>
<name>A0A225MF93_9BURK</name>
<dbReference type="InterPro" id="IPR029058">
    <property type="entry name" value="AB_hydrolase_fold"/>
</dbReference>
<dbReference type="Gene3D" id="3.40.50.1820">
    <property type="entry name" value="alpha/beta hydrolase"/>
    <property type="match status" value="1"/>
</dbReference>
<dbReference type="AlphaFoldDB" id="A0A225MF93"/>
<dbReference type="Proteomes" id="UP000214603">
    <property type="component" value="Unassembled WGS sequence"/>
</dbReference>
<gene>
    <name evidence="2" type="ORF">CEY11_14755</name>
</gene>
<dbReference type="PANTHER" id="PTHR42886:SF42">
    <property type="entry name" value="ALPHA_BETA-HYDROLASES SUPERFAMILY PROTEIN"/>
    <property type="match status" value="1"/>
</dbReference>
<dbReference type="SUPFAM" id="SSF53474">
    <property type="entry name" value="alpha/beta-Hydrolases"/>
    <property type="match status" value="1"/>
</dbReference>
<dbReference type="GO" id="GO:0052689">
    <property type="term" value="F:carboxylic ester hydrolase activity"/>
    <property type="evidence" value="ECO:0007669"/>
    <property type="project" value="TreeGrafter"/>
</dbReference>
<reference evidence="3" key="1">
    <citation type="submission" date="2017-06" db="EMBL/GenBank/DDBJ databases">
        <title>Herbaspirillum phytohormonus sp. nov., isolated from the root nodule of Robinia pseudoacacia in lead-zinc mine.</title>
        <authorList>
            <person name="Fan M."/>
            <person name="Lin Y."/>
        </authorList>
    </citation>
    <scope>NUCLEOTIDE SEQUENCE [LARGE SCALE GENOMIC DNA]</scope>
    <source>
        <strain evidence="3">SC-089</strain>
    </source>
</reference>
<dbReference type="InterPro" id="IPR000073">
    <property type="entry name" value="AB_hydrolase_1"/>
</dbReference>
<dbReference type="EMBL" id="NJIH01000008">
    <property type="protein sequence ID" value="OWT58251.1"/>
    <property type="molecule type" value="Genomic_DNA"/>
</dbReference>
<dbReference type="Pfam" id="PF12697">
    <property type="entry name" value="Abhydrolase_6"/>
    <property type="match status" value="1"/>
</dbReference>
<dbReference type="GO" id="GO:0042171">
    <property type="term" value="F:lysophosphatidic acid acyltransferase activity"/>
    <property type="evidence" value="ECO:0007669"/>
    <property type="project" value="TreeGrafter"/>
</dbReference>
<feature type="domain" description="AB hydrolase-1" evidence="1">
    <location>
        <begin position="54"/>
        <end position="273"/>
    </location>
</feature>
<dbReference type="GO" id="GO:0006654">
    <property type="term" value="P:phosphatidic acid biosynthetic process"/>
    <property type="evidence" value="ECO:0007669"/>
    <property type="project" value="TreeGrafter"/>
</dbReference>
<proteinExistence type="predicted"/>
<sequence length="293" mass="31618">MNVCTATPPRPRSSSRQPLQPRYDFSLIDRLPHRDAAGCRLFVGHDAAAPAPALLFVAGAYHGAWCYSNYLDFYARRGVSCFAIDLPGHGSLAQGNTTPGLDIATLGQHLQQACRALARPVVLVGHSMGALPVMLAASRGAAHAVILLAPSPPGNLPGAHALPAVPESRLKAPPQAAEIRERFLAVQDERDVTPIAERLTPESPAILNDRYLLRVPVDPAAWRCPGVCLEAQLDTSDRHPTGQDRALAGFLGLQHAVLQGQPHCMMYSDNWAASAAEILEWYRKLVLAAERPY</sequence>
<keyword evidence="2" id="KW-0378">Hydrolase</keyword>
<evidence type="ECO:0000313" key="3">
    <source>
        <dbReference type="Proteomes" id="UP000214603"/>
    </source>
</evidence>
<comment type="caution">
    <text evidence="2">The sequence shown here is derived from an EMBL/GenBank/DDBJ whole genome shotgun (WGS) entry which is preliminary data.</text>
</comment>
<dbReference type="GO" id="GO:0055088">
    <property type="term" value="P:lipid homeostasis"/>
    <property type="evidence" value="ECO:0007669"/>
    <property type="project" value="TreeGrafter"/>
</dbReference>
<keyword evidence="3" id="KW-1185">Reference proteome</keyword>
<dbReference type="OrthoDB" id="9112061at2"/>
<dbReference type="RefSeq" id="WP_088604362.1">
    <property type="nucleotide sequence ID" value="NZ_NJIH01000008.1"/>
</dbReference>